<dbReference type="PANTHER" id="PTHR47506">
    <property type="entry name" value="TRANSCRIPTIONAL REGULATORY PROTEIN"/>
    <property type="match status" value="1"/>
</dbReference>
<dbReference type="PANTHER" id="PTHR47506:SF6">
    <property type="entry name" value="HTH-TYPE TRANSCRIPTIONAL REPRESSOR NEMR"/>
    <property type="match status" value="1"/>
</dbReference>
<accession>A0ABY4YTB8</accession>
<dbReference type="Gene3D" id="1.10.357.10">
    <property type="entry name" value="Tetracycline Repressor, domain 2"/>
    <property type="match status" value="1"/>
</dbReference>
<evidence type="ECO:0000256" key="1">
    <source>
        <dbReference type="ARBA" id="ARBA00022491"/>
    </source>
</evidence>
<name>A0ABY4YTB8_9MICO</name>
<evidence type="ECO:0000256" key="2">
    <source>
        <dbReference type="ARBA" id="ARBA00023015"/>
    </source>
</evidence>
<evidence type="ECO:0000256" key="4">
    <source>
        <dbReference type="ARBA" id="ARBA00023163"/>
    </source>
</evidence>
<evidence type="ECO:0000256" key="5">
    <source>
        <dbReference type="PROSITE-ProRule" id="PRU00335"/>
    </source>
</evidence>
<evidence type="ECO:0000313" key="7">
    <source>
        <dbReference type="EMBL" id="USQ80019.1"/>
    </source>
</evidence>
<dbReference type="Proteomes" id="UP001056455">
    <property type="component" value="Chromosome"/>
</dbReference>
<reference evidence="7" key="1">
    <citation type="submission" date="2022-06" db="EMBL/GenBank/DDBJ databases">
        <title>Ornithinimicrobium HY1793.</title>
        <authorList>
            <person name="Huang Y."/>
        </authorList>
    </citation>
    <scope>NUCLEOTIDE SEQUENCE</scope>
    <source>
        <strain evidence="7">HY1793</strain>
    </source>
</reference>
<keyword evidence="4" id="KW-0804">Transcription</keyword>
<dbReference type="PROSITE" id="PS50977">
    <property type="entry name" value="HTH_TETR_2"/>
    <property type="match status" value="1"/>
</dbReference>
<dbReference type="EMBL" id="CP099489">
    <property type="protein sequence ID" value="USQ80019.1"/>
    <property type="molecule type" value="Genomic_DNA"/>
</dbReference>
<dbReference type="PRINTS" id="PR00455">
    <property type="entry name" value="HTHTETR"/>
</dbReference>
<dbReference type="SUPFAM" id="SSF46689">
    <property type="entry name" value="Homeodomain-like"/>
    <property type="match status" value="1"/>
</dbReference>
<evidence type="ECO:0000259" key="6">
    <source>
        <dbReference type="PROSITE" id="PS50977"/>
    </source>
</evidence>
<dbReference type="InterPro" id="IPR001647">
    <property type="entry name" value="HTH_TetR"/>
</dbReference>
<dbReference type="InterPro" id="IPR009057">
    <property type="entry name" value="Homeodomain-like_sf"/>
</dbReference>
<dbReference type="RefSeq" id="WP_252593276.1">
    <property type="nucleotide sequence ID" value="NZ_CP099489.1"/>
</dbReference>
<feature type="DNA-binding region" description="H-T-H motif" evidence="5">
    <location>
        <begin position="36"/>
        <end position="55"/>
    </location>
</feature>
<proteinExistence type="predicted"/>
<organism evidence="7 8">
    <name type="scientific">Ornithinimicrobium faecis</name>
    <dbReference type="NCBI Taxonomy" id="2934158"/>
    <lineage>
        <taxon>Bacteria</taxon>
        <taxon>Bacillati</taxon>
        <taxon>Actinomycetota</taxon>
        <taxon>Actinomycetes</taxon>
        <taxon>Micrococcales</taxon>
        <taxon>Ornithinimicrobiaceae</taxon>
        <taxon>Ornithinimicrobium</taxon>
    </lineage>
</organism>
<dbReference type="SUPFAM" id="SSF48498">
    <property type="entry name" value="Tetracyclin repressor-like, C-terminal domain"/>
    <property type="match status" value="1"/>
</dbReference>
<keyword evidence="8" id="KW-1185">Reference proteome</keyword>
<dbReference type="InterPro" id="IPR036271">
    <property type="entry name" value="Tet_transcr_reg_TetR-rel_C_sf"/>
</dbReference>
<keyword evidence="2" id="KW-0805">Transcription regulation</keyword>
<gene>
    <name evidence="7" type="ORF">NF556_20940</name>
</gene>
<dbReference type="Pfam" id="PF13977">
    <property type="entry name" value="TetR_C_6"/>
    <property type="match status" value="1"/>
</dbReference>
<dbReference type="InterPro" id="IPR039538">
    <property type="entry name" value="BetI_C"/>
</dbReference>
<keyword evidence="1" id="KW-0678">Repressor</keyword>
<evidence type="ECO:0000313" key="8">
    <source>
        <dbReference type="Proteomes" id="UP001056455"/>
    </source>
</evidence>
<keyword evidence="3 5" id="KW-0238">DNA-binding</keyword>
<feature type="domain" description="HTH tetR-type" evidence="6">
    <location>
        <begin position="13"/>
        <end position="73"/>
    </location>
</feature>
<sequence length="185" mass="20413">MVEKLLSRSERQARTHEELLDAAQTAFAERGFHATSVAEIALAAGYTKGAVYANFSGKTELFLAVLDRHIRRTREADPAGAADTADQFRRDWGLLTFEALMYAVREDPEMLQEIAERYRQVDQLHAEHLAAGAEDAAAAQDLAIAWAALGEGLMMRHLADPGHITHEVIERVFTRVFPAAGGQAR</sequence>
<evidence type="ECO:0000256" key="3">
    <source>
        <dbReference type="ARBA" id="ARBA00023125"/>
    </source>
</evidence>
<protein>
    <submittedName>
        <fullName evidence="7">TetR/AcrR family transcriptional regulator</fullName>
    </submittedName>
</protein>
<dbReference type="Pfam" id="PF00440">
    <property type="entry name" value="TetR_N"/>
    <property type="match status" value="1"/>
</dbReference>